<protein>
    <submittedName>
        <fullName evidence="9">ABC transporter permease</fullName>
    </submittedName>
</protein>
<evidence type="ECO:0000256" key="1">
    <source>
        <dbReference type="ARBA" id="ARBA00004651"/>
    </source>
</evidence>
<keyword evidence="2 7" id="KW-0813">Transport</keyword>
<keyword evidence="6 7" id="KW-0472">Membrane</keyword>
<evidence type="ECO:0000259" key="8">
    <source>
        <dbReference type="PROSITE" id="PS50928"/>
    </source>
</evidence>
<proteinExistence type="inferred from homology"/>
<keyword evidence="4 7" id="KW-0812">Transmembrane</keyword>
<keyword evidence="5 7" id="KW-1133">Transmembrane helix</keyword>
<dbReference type="Proteomes" id="UP000189369">
    <property type="component" value="Chromosome"/>
</dbReference>
<evidence type="ECO:0000256" key="6">
    <source>
        <dbReference type="ARBA" id="ARBA00023136"/>
    </source>
</evidence>
<reference evidence="9 10" key="1">
    <citation type="submission" date="2017-01" db="EMBL/GenBank/DDBJ databases">
        <title>Complete Genome Sequence of Paenalcaligenes hominis, Isolated from a paraplegic Patient with neurogenic bladder.</title>
        <authorList>
            <person name="Mukhopadhyay R."/>
            <person name="Joaquin J."/>
            <person name="Hogue R."/>
            <person name="Kilaru A."/>
            <person name="Jospin G."/>
            <person name="Mars K."/>
            <person name="Eisen J.A."/>
            <person name="Chaturvedi V."/>
        </authorList>
    </citation>
    <scope>NUCLEOTIDE SEQUENCE [LARGE SCALE GENOMIC DNA]</scope>
    <source>
        <strain evidence="9 10">15S00501</strain>
    </source>
</reference>
<dbReference type="KEGG" id="phn:PAEH1_03170"/>
<keyword evidence="3" id="KW-1003">Cell membrane</keyword>
<evidence type="ECO:0000256" key="3">
    <source>
        <dbReference type="ARBA" id="ARBA00022475"/>
    </source>
</evidence>
<evidence type="ECO:0000313" key="9">
    <source>
        <dbReference type="EMBL" id="AQS50818.1"/>
    </source>
</evidence>
<feature type="domain" description="ABC transmembrane type-1" evidence="8">
    <location>
        <begin position="61"/>
        <end position="264"/>
    </location>
</feature>
<dbReference type="OrthoDB" id="7056428at2"/>
<dbReference type="STRING" id="643674.PAEH1_03170"/>
<name>A0A1U9JYH1_9BURK</name>
<evidence type="ECO:0000313" key="10">
    <source>
        <dbReference type="Proteomes" id="UP000189369"/>
    </source>
</evidence>
<dbReference type="PANTHER" id="PTHR30183:SF3">
    <property type="entry name" value="MOLYBDENUM TRANSPORT SYSTEM PERMEASE PROTEIN MODB"/>
    <property type="match status" value="1"/>
</dbReference>
<organism evidence="9 10">
    <name type="scientific">Paenalcaligenes hominis</name>
    <dbReference type="NCBI Taxonomy" id="643674"/>
    <lineage>
        <taxon>Bacteria</taxon>
        <taxon>Pseudomonadati</taxon>
        <taxon>Pseudomonadota</taxon>
        <taxon>Betaproteobacteria</taxon>
        <taxon>Burkholderiales</taxon>
        <taxon>Alcaligenaceae</taxon>
        <taxon>Paenalcaligenes</taxon>
    </lineage>
</organism>
<feature type="transmembrane region" description="Helical" evidence="7">
    <location>
        <begin position="197"/>
        <end position="220"/>
    </location>
</feature>
<dbReference type="Gene3D" id="1.10.3720.10">
    <property type="entry name" value="MetI-like"/>
    <property type="match status" value="1"/>
</dbReference>
<dbReference type="Pfam" id="PF00528">
    <property type="entry name" value="BPD_transp_1"/>
    <property type="match status" value="1"/>
</dbReference>
<feature type="transmembrane region" description="Helical" evidence="7">
    <location>
        <begin position="240"/>
        <end position="264"/>
    </location>
</feature>
<feature type="transmembrane region" description="Helical" evidence="7">
    <location>
        <begin position="12"/>
        <end position="31"/>
    </location>
</feature>
<dbReference type="InterPro" id="IPR000515">
    <property type="entry name" value="MetI-like"/>
</dbReference>
<sequence length="271" mass="29383">MSSSAFHQSQRTILLACLAPATAFFLAFWLLPMARLLVLPAQQGWETYFVVLTHSRYLTSLVNTLVLSLVVTALTLVLGATVGIYLARTPIKGKAFLVSLLTMPLSFPGVIVGFFVILLGGRQGPVADIFQQLGMGRVTFAYGMIGLFLAYLYFSLPRAIANYTAAAEAMDPALEEAARTLNASKWHIVRDVWVPQLAPTTVASGAVIFATSMGAFGTAFTLSSKIEVLPISIYNEFTNYANFALAASLSIVLGLITWLVLFIARVMTEKK</sequence>
<accession>A0A1U9JYH1</accession>
<dbReference type="InterPro" id="IPR035906">
    <property type="entry name" value="MetI-like_sf"/>
</dbReference>
<dbReference type="EMBL" id="CP019697">
    <property type="protein sequence ID" value="AQS50818.1"/>
    <property type="molecule type" value="Genomic_DNA"/>
</dbReference>
<comment type="subcellular location">
    <subcellularLocation>
        <location evidence="1 7">Cell membrane</location>
        <topology evidence="1 7">Multi-pass membrane protein</topology>
    </subcellularLocation>
</comment>
<dbReference type="GO" id="GO:0005886">
    <property type="term" value="C:plasma membrane"/>
    <property type="evidence" value="ECO:0007669"/>
    <property type="project" value="UniProtKB-SubCell"/>
</dbReference>
<dbReference type="AlphaFoldDB" id="A0A1U9JYH1"/>
<evidence type="ECO:0000256" key="7">
    <source>
        <dbReference type="RuleBase" id="RU363032"/>
    </source>
</evidence>
<feature type="transmembrane region" description="Helical" evidence="7">
    <location>
        <begin position="65"/>
        <end position="87"/>
    </location>
</feature>
<dbReference type="PANTHER" id="PTHR30183">
    <property type="entry name" value="MOLYBDENUM TRANSPORT SYSTEM PERMEASE PROTEIN MODB"/>
    <property type="match status" value="1"/>
</dbReference>
<dbReference type="PROSITE" id="PS50928">
    <property type="entry name" value="ABC_TM1"/>
    <property type="match status" value="1"/>
</dbReference>
<evidence type="ECO:0000256" key="2">
    <source>
        <dbReference type="ARBA" id="ARBA00022448"/>
    </source>
</evidence>
<dbReference type="CDD" id="cd06261">
    <property type="entry name" value="TM_PBP2"/>
    <property type="match status" value="1"/>
</dbReference>
<feature type="transmembrane region" description="Helical" evidence="7">
    <location>
        <begin position="139"/>
        <end position="156"/>
    </location>
</feature>
<feature type="transmembrane region" description="Helical" evidence="7">
    <location>
        <begin position="96"/>
        <end position="119"/>
    </location>
</feature>
<evidence type="ECO:0000256" key="5">
    <source>
        <dbReference type="ARBA" id="ARBA00022989"/>
    </source>
</evidence>
<dbReference type="SUPFAM" id="SSF161098">
    <property type="entry name" value="MetI-like"/>
    <property type="match status" value="1"/>
</dbReference>
<evidence type="ECO:0000256" key="4">
    <source>
        <dbReference type="ARBA" id="ARBA00022692"/>
    </source>
</evidence>
<gene>
    <name evidence="9" type="ORF">PAEH1_03170</name>
</gene>
<comment type="similarity">
    <text evidence="7">Belongs to the binding-protein-dependent transport system permease family.</text>
</comment>
<dbReference type="GO" id="GO:0055085">
    <property type="term" value="P:transmembrane transport"/>
    <property type="evidence" value="ECO:0007669"/>
    <property type="project" value="InterPro"/>
</dbReference>